<evidence type="ECO:0000313" key="2">
    <source>
        <dbReference type="EMBL" id="JAD54839.1"/>
    </source>
</evidence>
<keyword evidence="1" id="KW-0812">Transmembrane</keyword>
<reference evidence="2" key="1">
    <citation type="submission" date="2014-09" db="EMBL/GenBank/DDBJ databases">
        <authorList>
            <person name="Magalhaes I.L.F."/>
            <person name="Oliveira U."/>
            <person name="Santos F.R."/>
            <person name="Vidigal T.H.D.A."/>
            <person name="Brescovit A.D."/>
            <person name="Santos A.J."/>
        </authorList>
    </citation>
    <scope>NUCLEOTIDE SEQUENCE</scope>
    <source>
        <tissue evidence="2">Shoot tissue taken approximately 20 cm above the soil surface</tissue>
    </source>
</reference>
<keyword evidence="1" id="KW-0472">Membrane</keyword>
<dbReference type="AlphaFoldDB" id="A0A0A9ASV5"/>
<keyword evidence="1" id="KW-1133">Transmembrane helix</keyword>
<sequence>MWHALISSTSTSASLGLPELGSDFRRTHITRAFLVTLSQIGTSAYAIPILSLILCLLALGRYNPEAYGRKDRD</sequence>
<feature type="transmembrane region" description="Helical" evidence="1">
    <location>
        <begin position="40"/>
        <end position="60"/>
    </location>
</feature>
<dbReference type="EMBL" id="GBRH01243056">
    <property type="protein sequence ID" value="JAD54839.1"/>
    <property type="molecule type" value="Transcribed_RNA"/>
</dbReference>
<proteinExistence type="predicted"/>
<accession>A0A0A9ASV5</accession>
<protein>
    <submittedName>
        <fullName evidence="2">Uncharacterized protein</fullName>
    </submittedName>
</protein>
<organism evidence="2">
    <name type="scientific">Arundo donax</name>
    <name type="common">Giant reed</name>
    <name type="synonym">Donax arundinaceus</name>
    <dbReference type="NCBI Taxonomy" id="35708"/>
    <lineage>
        <taxon>Eukaryota</taxon>
        <taxon>Viridiplantae</taxon>
        <taxon>Streptophyta</taxon>
        <taxon>Embryophyta</taxon>
        <taxon>Tracheophyta</taxon>
        <taxon>Spermatophyta</taxon>
        <taxon>Magnoliopsida</taxon>
        <taxon>Liliopsida</taxon>
        <taxon>Poales</taxon>
        <taxon>Poaceae</taxon>
        <taxon>PACMAD clade</taxon>
        <taxon>Arundinoideae</taxon>
        <taxon>Arundineae</taxon>
        <taxon>Arundo</taxon>
    </lineage>
</organism>
<name>A0A0A9ASV5_ARUDO</name>
<evidence type="ECO:0000256" key="1">
    <source>
        <dbReference type="SAM" id="Phobius"/>
    </source>
</evidence>
<reference evidence="2" key="2">
    <citation type="journal article" date="2015" name="Data Brief">
        <title>Shoot transcriptome of the giant reed, Arundo donax.</title>
        <authorList>
            <person name="Barrero R.A."/>
            <person name="Guerrero F.D."/>
            <person name="Moolhuijzen P."/>
            <person name="Goolsby J.A."/>
            <person name="Tidwell J."/>
            <person name="Bellgard S.E."/>
            <person name="Bellgard M.I."/>
        </authorList>
    </citation>
    <scope>NUCLEOTIDE SEQUENCE</scope>
    <source>
        <tissue evidence="2">Shoot tissue taken approximately 20 cm above the soil surface</tissue>
    </source>
</reference>